<feature type="non-terminal residue" evidence="4">
    <location>
        <position position="1"/>
    </location>
</feature>
<feature type="compositionally biased region" description="Basic and acidic residues" evidence="2">
    <location>
        <begin position="2161"/>
        <end position="2181"/>
    </location>
</feature>
<feature type="region of interest" description="Disordered" evidence="2">
    <location>
        <begin position="397"/>
        <end position="416"/>
    </location>
</feature>
<feature type="compositionally biased region" description="Polar residues" evidence="2">
    <location>
        <begin position="2569"/>
        <end position="2579"/>
    </location>
</feature>
<feature type="compositionally biased region" description="Polar residues" evidence="2">
    <location>
        <begin position="964"/>
        <end position="992"/>
    </location>
</feature>
<feature type="compositionally biased region" description="Polar residues" evidence="2">
    <location>
        <begin position="1469"/>
        <end position="1480"/>
    </location>
</feature>
<gene>
    <name evidence="3" type="ORF">OVA965_LOCUS8623</name>
    <name evidence="4" type="ORF">TMI583_LOCUS8619</name>
</gene>
<feature type="region of interest" description="Disordered" evidence="2">
    <location>
        <begin position="370"/>
        <end position="391"/>
    </location>
</feature>
<feature type="compositionally biased region" description="Polar residues" evidence="2">
    <location>
        <begin position="2150"/>
        <end position="2160"/>
    </location>
</feature>
<sequence length="2625" mass="300513">MANKFDEIQPLNENVVSTITTNFNQQLAHIPTTKIGGRGSVFRKKRRSTQNSGSNQKVFENKLKQYRSQFALNDNDYCDITILHDDGTVEIFKSIRLYSSWSFNINEFTPSNNSNTCQIFHIDDFDPNYWHTLFGHDTADIIEHMQLRYQQQSIDDTSPQFSNNNNDYYHSPADLYALYDNPPNNYYQELQKGRYHYQQPAIQRHPFSNSRYSSTYQNYPYGYNTNDYYSSYVDKNNDLNENQEENYDDHLHNETNIIKSKRRRKRKKPKLLLSDVNSVDTQTSDNLKIDSSIDLISTNTTQSVNNTDENLTVTTQPIHDKDENLTVTTQPIHDKDENLTVITQPIPNVLHGNNLKVNKRRKRKLRSTINNTETTTNLNNNSQLNNSQPLNQTLSTLNMPQIGNKKPKQQRRKKNLNTLNNIVPSTIVENEQLPGDNMNKSIDSSSFDNIIHSNVSQYPINIVDQPKQMDTKIIRQSDTIATDNEKNLSSSSKMSEIIDNLDFQKPEQHRQGKPKINNVEDTKQLDINNINQNRLPSEKLRNDQNLPLVTDTNNKSVKRRRKPRKKPIISNVSIKSENNDKNQFQPKDSALVSTSSNNSSDLINLLSRSNIINDGKNVEEQNIERRKKILTSEEENSTITTTSTTSNVTQRKKEDKTVIPIKSLAVEQQEKEEKKRSENKNLNMQKEEKERQKPNDEVKLLEKPNRSSMSEKNNDSFIPHDSRRTMEISKKQNNRDEKNIEREKKEEQRRVTSTEQTHFFQNNNSNTQNTIISTFDEQQQQKYQKNNTKNLTDNVINNNQNTDNITSAFHNDQFQTHDNNNLLTIKSQHDVNDRQSNIYTDIPYNTHPPEQSQFNNEFVLNEQKKNKTRKMVSTVKKNKYDSELKIEGEITDEESSNVKNPSKIPISEMSKKPTDDLRSDFDHVASNNLYASSTGSEQGQNSNKKQSGIKSKPSTTVDAKVASLISSDASLSPRTSSSVPQSPKTTTITNISKRLPSTSVEVSVADILSNDEKRASVSVKDNDTDQSTSQLSNTHHRFNPSIQPPQQHQHHQTVGTGSGLPQETLRSEKNMDLNKASKELARLLHIGTPTSLTSKANNDTKHSTYVKVDERTFFNSRLNPDAPDFKPIDMSPTYRTELAHPRRSYPDSRLRHYSESYRHPAIRPLLPNYQPLYQQRYNNNNNNNTPASQPESWNRVWQQQEQQQPHKRSLTIGDANTNEYSSVPAYHSRNAMRNHSLYSPLSKYSAYDNDYNDSQHRNRQRTYSGKAFVFPTTKPPSSMLHQNESQRIRSQSGPGSHQHLSGIHSLTRIMVDVLKMISYSPRQTPSPSPQQLPSTTATPRTGSASSLKSYSPYQRKYQYRPSYYAKRIVRYESLDHEDVFEEFSTNIDHISTKIPDVSQKSPVSTQSTTKDEKDVFNDAKQSSTNPLLSIFSTQNEARTKTDGSDKQNNFKGTDNTEDKNKNNDDTCTSTVAPTEQQDISSTMVVDEKVNFLTKSDTETPINQMNDIAEPSTETMKKKIECQHVQLLNEDLLNEINNSNNKSKKNNVQDAIKVITTPTLEQPNKNDERRKNDTTYNMNIATSTTTANKSIMLENDKNLQLLEEEWKKEQETNQREKSQSTTTNKYNREEKEQEKKCATERRKNEITDVQTPTLLNNNEKKRSIDEYANNNLNDTNEVLAENENYTQEKRKREMNDNIEKKNIFVSKTKTEEEQQQPLIATSTIIHKSSSSNKNDEKKSKKSFSGKTILDENDNDKKELYSNILNNDIGAEKSTEEHDVDKIVGGITEEEEKKKKNEPKKIMYNQIKIGEKVKNREKDEKEEKRIIGEAQTNSNSVRAKQESVVEAALSADHISNENFFTSEQQLFKTNLQLKTGNNNNSMDHRLRQQQLYDSTSRISRSDTRPSVISQPVSTLSSLTAGSLLSNINSATSSVANTRTPQRSLNVYDTHITSPTRSNNREPSYPSLSRYRSPSNYRRHYLDSSDDEIVSEEILETTDINHYPTLIERWGEKPICRIEGELKIEEVVEFEETEPTISEEIVYELVYEKDKLQSCRQLDRSRSESRNFRKIRKRRTKRKRKPGEDSIITDTDGILSGTVSGTSSRQSSSGRYQNDSTPYYRNEYISPDRSDSRDIDDYSEELTPTASLIEGNHTYSRSPTETTTLEKRRSVDNKYDRRKTPTNDDARRFHDIRIANDDKNSGDVTSMISSSTPWQAQSSTNITESNRNLIKHEEPISSTSTYINRDNYSGKNFISDFDRSASQVPSEQTRTVISSNQPYVSQIQSNQSDSNIIQQRSTEVYDQQEKPFVSRVFSDDEKLTAINNSEIIDQKASDLLEEMKNIQNKIDDLTDDIESQDDTLNDIEDEITDHEDGSSSLINDKDGVRKITLSTSQDDSLSEGRSEDESFNELGRIADELVSRATTDALSEAQQKSTQSHQTPLNVDEMLSSAAWDDLVGETTDSHKIGESVDKEQSINIIPKSLDEIQVPQATVISKWDDLSSDNQHEELFRRTPVQIKFDKTKRSEQQAVNETSPENSVIAHHKEYDESEPSKQPGLFSALKDSILHAGETVQNALTQPSFPSLSDGRTDKGDEETELSVKTVQESKDDDSSKQPSLLQNVQESLRDTA</sequence>
<feature type="region of interest" description="Disordered" evidence="2">
    <location>
        <begin position="1249"/>
        <end position="1300"/>
    </location>
</feature>
<feature type="compositionally biased region" description="Polar residues" evidence="2">
    <location>
        <begin position="2420"/>
        <end position="2438"/>
    </location>
</feature>
<reference evidence="4" key="1">
    <citation type="submission" date="2021-02" db="EMBL/GenBank/DDBJ databases">
        <authorList>
            <person name="Nowell W R."/>
        </authorList>
    </citation>
    <scope>NUCLEOTIDE SEQUENCE</scope>
</reference>
<dbReference type="EMBL" id="CAJOBA010002939">
    <property type="protein sequence ID" value="CAF3664749.1"/>
    <property type="molecule type" value="Genomic_DNA"/>
</dbReference>
<feature type="compositionally biased region" description="Polar residues" evidence="2">
    <location>
        <begin position="1340"/>
        <end position="1349"/>
    </location>
</feature>
<dbReference type="Proteomes" id="UP000682733">
    <property type="component" value="Unassembled WGS sequence"/>
</dbReference>
<feature type="compositionally biased region" description="Basic and acidic residues" evidence="2">
    <location>
        <begin position="1625"/>
        <end position="1640"/>
    </location>
</feature>
<protein>
    <submittedName>
        <fullName evidence="4">Uncharacterized protein</fullName>
    </submittedName>
</protein>
<feature type="compositionally biased region" description="Polar residues" evidence="2">
    <location>
        <begin position="1275"/>
        <end position="1299"/>
    </location>
</feature>
<feature type="compositionally biased region" description="Basic and acidic residues" evidence="2">
    <location>
        <begin position="1454"/>
        <end position="1464"/>
    </location>
</feature>
<feature type="region of interest" description="Disordered" evidence="2">
    <location>
        <begin position="1394"/>
        <end position="1480"/>
    </location>
</feature>
<feature type="compositionally biased region" description="Basic and acidic residues" evidence="2">
    <location>
        <begin position="1607"/>
        <end position="1617"/>
    </location>
</feature>
<feature type="compositionally biased region" description="Polar residues" evidence="2">
    <location>
        <begin position="925"/>
        <end position="957"/>
    </location>
</feature>
<feature type="compositionally biased region" description="Low complexity" evidence="2">
    <location>
        <begin position="637"/>
        <end position="649"/>
    </location>
</feature>
<feature type="compositionally biased region" description="Polar residues" evidence="2">
    <location>
        <begin position="2523"/>
        <end position="2533"/>
    </location>
</feature>
<keyword evidence="1" id="KW-0175">Coiled coil</keyword>
<feature type="compositionally biased region" description="Polar residues" evidence="2">
    <location>
        <begin position="570"/>
        <end position="586"/>
    </location>
</feature>
<feature type="compositionally biased region" description="Basic and acidic residues" evidence="2">
    <location>
        <begin position="668"/>
        <end position="705"/>
    </location>
</feature>
<feature type="compositionally biased region" description="Basic and acidic residues" evidence="2">
    <location>
        <begin position="712"/>
        <end position="752"/>
    </location>
</feature>
<feature type="region of interest" description="Disordered" evidence="2">
    <location>
        <begin position="1124"/>
        <end position="1149"/>
    </location>
</feature>
<feature type="coiled-coil region" evidence="1">
    <location>
        <begin position="2322"/>
        <end position="2363"/>
    </location>
</feature>
<feature type="compositionally biased region" description="Basic residues" evidence="2">
    <location>
        <begin position="556"/>
        <end position="567"/>
    </location>
</feature>
<feature type="region of interest" description="Disordered" evidence="2">
    <location>
        <begin position="2569"/>
        <end position="2625"/>
    </location>
</feature>
<feature type="region of interest" description="Disordered" evidence="2">
    <location>
        <begin position="2193"/>
        <end position="2218"/>
    </location>
</feature>
<feature type="region of interest" description="Disordered" evidence="2">
    <location>
        <begin position="1320"/>
        <end position="1349"/>
    </location>
</feature>
<feature type="region of interest" description="Disordered" evidence="2">
    <location>
        <begin position="892"/>
        <end position="992"/>
    </location>
</feature>
<feature type="region of interest" description="Disordered" evidence="2">
    <location>
        <begin position="1014"/>
        <end position="1063"/>
    </location>
</feature>
<feature type="compositionally biased region" description="Low complexity" evidence="2">
    <location>
        <begin position="1958"/>
        <end position="1970"/>
    </location>
</feature>
<proteinExistence type="predicted"/>
<evidence type="ECO:0000313" key="5">
    <source>
        <dbReference type="Proteomes" id="UP000682733"/>
    </source>
</evidence>
<feature type="compositionally biased region" description="Basic and acidic residues" evidence="2">
    <location>
        <begin position="1014"/>
        <end position="1023"/>
    </location>
</feature>
<feature type="region of interest" description="Disordered" evidence="2">
    <location>
        <begin position="627"/>
        <end position="767"/>
    </location>
</feature>
<feature type="region of interest" description="Disordered" evidence="2">
    <location>
        <begin position="534"/>
        <end position="600"/>
    </location>
</feature>
<feature type="region of interest" description="Disordered" evidence="2">
    <location>
        <begin position="2516"/>
        <end position="2536"/>
    </location>
</feature>
<feature type="region of interest" description="Disordered" evidence="2">
    <location>
        <begin position="2053"/>
        <end position="2181"/>
    </location>
</feature>
<feature type="compositionally biased region" description="Polar residues" evidence="2">
    <location>
        <begin position="543"/>
        <end position="555"/>
    </location>
</feature>
<feature type="compositionally biased region" description="Low complexity" evidence="2">
    <location>
        <begin position="1174"/>
        <end position="1184"/>
    </location>
</feature>
<dbReference type="EMBL" id="CAJNOK010002938">
    <property type="protein sequence ID" value="CAF0881079.1"/>
    <property type="molecule type" value="Genomic_DNA"/>
</dbReference>
<accession>A0A8S2HN21</accession>
<feature type="compositionally biased region" description="Low complexity" evidence="2">
    <location>
        <begin position="588"/>
        <end position="600"/>
    </location>
</feature>
<feature type="compositionally biased region" description="Basic and acidic residues" evidence="2">
    <location>
        <begin position="2053"/>
        <end position="2064"/>
    </location>
</feature>
<feature type="region of interest" description="Disordered" evidence="2">
    <location>
        <begin position="1174"/>
        <end position="1215"/>
    </location>
</feature>
<evidence type="ECO:0000256" key="2">
    <source>
        <dbReference type="SAM" id="MobiDB-lite"/>
    </source>
</evidence>
<feature type="compositionally biased region" description="Basic and acidic residues" evidence="2">
    <location>
        <begin position="909"/>
        <end position="923"/>
    </location>
</feature>
<feature type="region of interest" description="Disordered" evidence="2">
    <location>
        <begin position="1607"/>
        <end position="1640"/>
    </location>
</feature>
<feature type="compositionally biased region" description="Polar residues" evidence="2">
    <location>
        <begin position="2199"/>
        <end position="2218"/>
    </location>
</feature>
<organism evidence="4 5">
    <name type="scientific">Didymodactylos carnosus</name>
    <dbReference type="NCBI Taxonomy" id="1234261"/>
    <lineage>
        <taxon>Eukaryota</taxon>
        <taxon>Metazoa</taxon>
        <taxon>Spiralia</taxon>
        <taxon>Gnathifera</taxon>
        <taxon>Rotifera</taxon>
        <taxon>Eurotatoria</taxon>
        <taxon>Bdelloidea</taxon>
        <taxon>Philodinida</taxon>
        <taxon>Philodinidae</taxon>
        <taxon>Didymodactylos</taxon>
    </lineage>
</organism>
<feature type="compositionally biased region" description="Polar residues" evidence="2">
    <location>
        <begin position="1398"/>
        <end position="1408"/>
    </location>
</feature>
<feature type="compositionally biased region" description="Low complexity" evidence="2">
    <location>
        <begin position="2093"/>
        <end position="2108"/>
    </location>
</feature>
<feature type="region of interest" description="Disordered" evidence="2">
    <location>
        <begin position="1720"/>
        <end position="1748"/>
    </location>
</feature>
<feature type="compositionally biased region" description="Polar residues" evidence="2">
    <location>
        <begin position="1930"/>
        <end position="1955"/>
    </location>
</feature>
<feature type="region of interest" description="Disordered" evidence="2">
    <location>
        <begin position="2420"/>
        <end position="2439"/>
    </location>
</feature>
<feature type="compositionally biased region" description="Polar residues" evidence="2">
    <location>
        <begin position="1185"/>
        <end position="1197"/>
    </location>
</feature>
<feature type="compositionally biased region" description="Basic and acidic residues" evidence="2">
    <location>
        <begin position="1137"/>
        <end position="1149"/>
    </location>
</feature>
<evidence type="ECO:0000313" key="3">
    <source>
        <dbReference type="EMBL" id="CAF0881079.1"/>
    </source>
</evidence>
<feature type="compositionally biased region" description="Basic residues" evidence="2">
    <location>
        <begin position="405"/>
        <end position="415"/>
    </location>
</feature>
<feature type="compositionally biased region" description="Basic residues" evidence="2">
    <location>
        <begin position="2065"/>
        <end position="2078"/>
    </location>
</feature>
<comment type="caution">
    <text evidence="4">The sequence shown here is derived from an EMBL/GenBank/DDBJ whole genome shotgun (WGS) entry which is preliminary data.</text>
</comment>
<dbReference type="Proteomes" id="UP000677228">
    <property type="component" value="Unassembled WGS sequence"/>
</dbReference>
<evidence type="ECO:0000256" key="1">
    <source>
        <dbReference type="SAM" id="Coils"/>
    </source>
</evidence>
<feature type="region of interest" description="Disordered" evidence="2">
    <location>
        <begin position="1930"/>
        <end position="1970"/>
    </location>
</feature>
<name>A0A8S2HN21_9BILA</name>
<evidence type="ECO:0000313" key="4">
    <source>
        <dbReference type="EMBL" id="CAF3664749.1"/>
    </source>
</evidence>
<feature type="compositionally biased region" description="Polar residues" evidence="2">
    <location>
        <begin position="2609"/>
        <end position="2619"/>
    </location>
</feature>
<feature type="compositionally biased region" description="Basic and acidic residues" evidence="2">
    <location>
        <begin position="2123"/>
        <end position="2133"/>
    </location>
</feature>
<feature type="compositionally biased region" description="Polar residues" evidence="2">
    <location>
        <begin position="1419"/>
        <end position="1436"/>
    </location>
</feature>